<organism evidence="1 2">
    <name type="scientific">Sneathia sanguinegens</name>
    <dbReference type="NCBI Taxonomy" id="40543"/>
    <lineage>
        <taxon>Bacteria</taxon>
        <taxon>Fusobacteriati</taxon>
        <taxon>Fusobacteriota</taxon>
        <taxon>Fusobacteriia</taxon>
        <taxon>Fusobacteriales</taxon>
        <taxon>Leptotrichiaceae</taxon>
        <taxon>Sneathia</taxon>
    </lineage>
</organism>
<dbReference type="EMBL" id="JASSPP010000007">
    <property type="protein sequence ID" value="MDK9580853.1"/>
    <property type="molecule type" value="Genomic_DNA"/>
</dbReference>
<accession>A0ABT7HJZ1</accession>
<sequence length="552" mass="62992">MAKWNRPVITTKGVQLLQSTLNGKTLQLTDVKVSDINSLTDEMLPNLSQLDRIKKSVPITNIELIEDKLKVTAIINNEGERDGYELRAIGIYSHNDLFAVVTASNSDFIPPDMGDGVVTINFDLILSVDRNANFSIDYNSKALLKLSDLNSIVSREFAKKANITDVITDVKLVDRTIKVTKNGLVKDILLPEEVHDSTDTVAGKISKNSIRELINIEFTSRNYQSQIDYLTNNKLDKNKALTKEQVEALISMASYNDLKNDLTGFIEKEEKPTPEEHHHSETDPILDLTNEEAKQKLNTVEYCKDLLTNRADGGEAIVKDPRLRKIAFGSDIFMTVTVRNNKLIVQDIVHDINIFNDLLDNPVGRLYFFNDRQITDHMIDITIFNSDMDAWFKNPNILEATLMAPNAMKIMDFNLKKRILKLFVEDESIRNNIRYAKELQKYVKQYNRSYIVSSFEKREFKKEDSPENLNNVLRDNMFGLVTLGAYNDGTDRECVMYNKDHKEITRGNIQQLNNSDEQYTINNCNAIAFEGYTFEQVSDGYACMVAYELKGV</sequence>
<keyword evidence="2" id="KW-1185">Reference proteome</keyword>
<proteinExistence type="predicted"/>
<name>A0ABT7HJZ1_9FUSO</name>
<evidence type="ECO:0000313" key="2">
    <source>
        <dbReference type="Proteomes" id="UP001225134"/>
    </source>
</evidence>
<evidence type="ECO:0000313" key="1">
    <source>
        <dbReference type="EMBL" id="MDK9580853.1"/>
    </source>
</evidence>
<dbReference type="RefSeq" id="WP_285153104.1">
    <property type="nucleotide sequence ID" value="NZ_JASSPP010000007.1"/>
</dbReference>
<reference evidence="1 2" key="1">
    <citation type="submission" date="2023-06" db="EMBL/GenBank/DDBJ databases">
        <title>Antibody response to the Sneathia vaginalis cytopathogenic toxin A during pregnancy.</title>
        <authorList>
            <person name="Mccoy Z.T."/>
            <person name="Serrano M.G."/>
            <person name="Spaine K."/>
            <person name="Edwards D.J."/>
            <person name="Buck G.A."/>
            <person name="Jefferson K."/>
        </authorList>
    </citation>
    <scope>NUCLEOTIDE SEQUENCE [LARGE SCALE GENOMIC DNA]</scope>
    <source>
        <strain evidence="1 2">CCUG 42621</strain>
    </source>
</reference>
<gene>
    <name evidence="1" type="ORF">QQA45_04900</name>
</gene>
<dbReference type="Proteomes" id="UP001225134">
    <property type="component" value="Unassembled WGS sequence"/>
</dbReference>
<comment type="caution">
    <text evidence="1">The sequence shown here is derived from an EMBL/GenBank/DDBJ whole genome shotgun (WGS) entry which is preliminary data.</text>
</comment>
<protein>
    <submittedName>
        <fullName evidence="1">Uncharacterized protein</fullName>
    </submittedName>
</protein>